<dbReference type="HAMAP" id="MF_00756">
    <property type="entry name" value="RNase_P_3"/>
    <property type="match status" value="1"/>
</dbReference>
<protein>
    <recommendedName>
        <fullName evidence="6">Ribonuclease P protein component 3</fullName>
        <shortName evidence="6">RNase P component 3</shortName>
        <ecNumber evidence="6">3.1.26.5</ecNumber>
    </recommendedName>
    <alternativeName>
        <fullName evidence="6">Rpp30</fullName>
    </alternativeName>
</protein>
<dbReference type="Proteomes" id="UP000886217">
    <property type="component" value="Unassembled WGS sequence"/>
</dbReference>
<keyword evidence="3 6" id="KW-0540">Nuclease</keyword>
<dbReference type="GO" id="GO:0001682">
    <property type="term" value="P:tRNA 5'-leader removal"/>
    <property type="evidence" value="ECO:0007669"/>
    <property type="project" value="UniProtKB-UniRule"/>
</dbReference>
<comment type="function">
    <text evidence="6">Part of ribonuclease P, a protein complex that generates mature tRNA molecules by cleaving their 5'-ends.</text>
</comment>
<dbReference type="Pfam" id="PF01876">
    <property type="entry name" value="RNase_P_p30"/>
    <property type="match status" value="1"/>
</dbReference>
<evidence type="ECO:0000256" key="1">
    <source>
        <dbReference type="ARBA" id="ARBA00022490"/>
    </source>
</evidence>
<evidence type="ECO:0000256" key="6">
    <source>
        <dbReference type="HAMAP-Rule" id="MF_00756"/>
    </source>
</evidence>
<dbReference type="InterPro" id="IPR023539">
    <property type="entry name" value="RNase_P_comp-3_arc"/>
</dbReference>
<dbReference type="NCBIfam" id="NF003023">
    <property type="entry name" value="PRK03892.1"/>
    <property type="match status" value="1"/>
</dbReference>
<comment type="subcellular location">
    <subcellularLocation>
        <location evidence="6">Cytoplasm</location>
    </subcellularLocation>
</comment>
<comment type="catalytic activity">
    <reaction evidence="6">
        <text>Endonucleolytic cleavage of RNA, removing 5'-extranucleotides from tRNA precursor.</text>
        <dbReference type="EC" id="3.1.26.5"/>
    </reaction>
</comment>
<keyword evidence="2 6" id="KW-0819">tRNA processing</keyword>
<organism evidence="7">
    <name type="scientific">Thermococcus litoralis</name>
    <dbReference type="NCBI Taxonomy" id="2265"/>
    <lineage>
        <taxon>Archaea</taxon>
        <taxon>Methanobacteriati</taxon>
        <taxon>Methanobacteriota</taxon>
        <taxon>Thermococci</taxon>
        <taxon>Thermococcales</taxon>
        <taxon>Thermococcaceae</taxon>
        <taxon>Thermococcus</taxon>
    </lineage>
</organism>
<dbReference type="GO" id="GO:0030677">
    <property type="term" value="C:ribonuclease P complex"/>
    <property type="evidence" value="ECO:0007669"/>
    <property type="project" value="UniProtKB-UniRule"/>
</dbReference>
<comment type="similarity">
    <text evidence="6">Belongs to the eukaryotic/archaeal RNase P protein component 3 family.</text>
</comment>
<dbReference type="InterPro" id="IPR016195">
    <property type="entry name" value="Pol/histidinol_Pase-like"/>
</dbReference>
<proteinExistence type="inferred from homology"/>
<keyword evidence="1 6" id="KW-0963">Cytoplasm</keyword>
<name>A0A7C5JY68_THELI</name>
<reference evidence="7" key="1">
    <citation type="journal article" date="2020" name="mSystems">
        <title>Genome- and Community-Level Interaction Insights into Carbon Utilization and Element Cycling Functions of Hydrothermarchaeota in Hydrothermal Sediment.</title>
        <authorList>
            <person name="Zhou Z."/>
            <person name="Liu Y."/>
            <person name="Xu W."/>
            <person name="Pan J."/>
            <person name="Luo Z.H."/>
            <person name="Li M."/>
        </authorList>
    </citation>
    <scope>NUCLEOTIDE SEQUENCE [LARGE SCALE GENOMIC DNA]</scope>
    <source>
        <strain evidence="7">HyVt-93</strain>
    </source>
</reference>
<dbReference type="AlphaFoldDB" id="A0A7C5JY68"/>
<evidence type="ECO:0000313" key="7">
    <source>
        <dbReference type="EMBL" id="HHI01136.1"/>
    </source>
</evidence>
<keyword evidence="5 6" id="KW-0378">Hydrolase</keyword>
<dbReference type="EC" id="3.1.26.5" evidence="6"/>
<dbReference type="Gene3D" id="3.20.20.140">
    <property type="entry name" value="Metal-dependent hydrolases"/>
    <property type="match status" value="1"/>
</dbReference>
<dbReference type="GO" id="GO:0004526">
    <property type="term" value="F:ribonuclease P activity"/>
    <property type="evidence" value="ECO:0007669"/>
    <property type="project" value="UniProtKB-UniRule"/>
</dbReference>
<gene>
    <name evidence="6" type="primary">rnp3</name>
    <name evidence="7" type="ORF">ENL40_06705</name>
</gene>
<dbReference type="SUPFAM" id="SSF89550">
    <property type="entry name" value="PHP domain-like"/>
    <property type="match status" value="1"/>
</dbReference>
<comment type="subunit">
    <text evidence="6">Consists of a catalytic RNA component and at least 4-5 protein subunits.</text>
</comment>
<keyword evidence="4 6" id="KW-0255">Endonuclease</keyword>
<evidence type="ECO:0000256" key="3">
    <source>
        <dbReference type="ARBA" id="ARBA00022722"/>
    </source>
</evidence>
<dbReference type="GO" id="GO:0005737">
    <property type="term" value="C:cytoplasm"/>
    <property type="evidence" value="ECO:0007669"/>
    <property type="project" value="UniProtKB-SubCell"/>
</dbReference>
<sequence length="213" mass="24790">MKWIELDIRSEEAYNQAIEWYDEVVFTKKVYLKDSPNFEELKGEVKALREKYEKVALLIVTEKPSLIREIRKRIPNALIYVQGGNLRVVRFAIENRVDAIISPEYGRKDSGLDHVLARLAARNNVAIGFSLSPLLRANSYERANILRFMMRNWRLVEKYKVPRFLTSSAESKWEVRFPRDLMSLGINIGMEIPQAKASLSFYPEIILKKPKKG</sequence>
<accession>A0A7C5JY68</accession>
<evidence type="ECO:0000256" key="2">
    <source>
        <dbReference type="ARBA" id="ARBA00022694"/>
    </source>
</evidence>
<dbReference type="InterPro" id="IPR002738">
    <property type="entry name" value="RNase_P_p30"/>
</dbReference>
<evidence type="ECO:0000256" key="5">
    <source>
        <dbReference type="ARBA" id="ARBA00022801"/>
    </source>
</evidence>
<evidence type="ECO:0000256" key="4">
    <source>
        <dbReference type="ARBA" id="ARBA00022759"/>
    </source>
</evidence>
<dbReference type="EMBL" id="DRTU01000271">
    <property type="protein sequence ID" value="HHI01136.1"/>
    <property type="molecule type" value="Genomic_DNA"/>
</dbReference>
<comment type="caution">
    <text evidence="7">The sequence shown here is derived from an EMBL/GenBank/DDBJ whole genome shotgun (WGS) entry which is preliminary data.</text>
</comment>